<dbReference type="PANTHER" id="PTHR30069">
    <property type="entry name" value="TONB-DEPENDENT OUTER MEMBRANE RECEPTOR"/>
    <property type="match status" value="1"/>
</dbReference>
<dbReference type="AlphaFoldDB" id="A0A1M4XBH6"/>
<gene>
    <name evidence="11" type="ORF">SAMN05444278_10859</name>
</gene>
<evidence type="ECO:0000259" key="10">
    <source>
        <dbReference type="Pfam" id="PF07715"/>
    </source>
</evidence>
<evidence type="ECO:0000256" key="4">
    <source>
        <dbReference type="ARBA" id="ARBA00022692"/>
    </source>
</evidence>
<keyword evidence="2 8" id="KW-0813">Transport</keyword>
<evidence type="ECO:0000256" key="3">
    <source>
        <dbReference type="ARBA" id="ARBA00022452"/>
    </source>
</evidence>
<evidence type="ECO:0000256" key="2">
    <source>
        <dbReference type="ARBA" id="ARBA00022448"/>
    </source>
</evidence>
<dbReference type="Gene3D" id="2.40.170.20">
    <property type="entry name" value="TonB-dependent receptor, beta-barrel domain"/>
    <property type="match status" value="1"/>
</dbReference>
<evidence type="ECO:0000256" key="9">
    <source>
        <dbReference type="SAM" id="SignalP"/>
    </source>
</evidence>
<evidence type="ECO:0000313" key="11">
    <source>
        <dbReference type="EMBL" id="SHE90791.1"/>
    </source>
</evidence>
<dbReference type="InterPro" id="IPR039426">
    <property type="entry name" value="TonB-dep_rcpt-like"/>
</dbReference>
<feature type="signal peptide" evidence="9">
    <location>
        <begin position="1"/>
        <end position="21"/>
    </location>
</feature>
<dbReference type="GO" id="GO:0009279">
    <property type="term" value="C:cell outer membrane"/>
    <property type="evidence" value="ECO:0007669"/>
    <property type="project" value="UniProtKB-SubCell"/>
</dbReference>
<dbReference type="OrthoDB" id="9762903at2"/>
<sequence>MKQFRAHIFVCLCLVVSSALAQLDSIQQLDEVVLSDRQLQQFSVGQNLIEIPESRKRITANKLSDLLLENSTIHIRQNGYGMVASASFRGTTAQQTAVVWNGININSQFNGQTDFNTMPTYGYSEISIRPGGGSLLYGSGAVGGSIHLNNQLYFRDTTQVKLFSQIGSFNTFENFIETKHSTEKTSLKFNLNRSASDNDYPILGSSRTNLNGQFEQWSAHLSFAYKLSQNSQLNYHGQFYDGLRHFSVLRPSENKSNYSNTDSRNLIEWEYDKNDFKSVVKYAFLHEAFEYNQNIETNLSTANKANTHLVKTEVYQNYGKLDTNFNISIKQTAADGDNIIDEHIQHLNFSTLLNYNSKWATLSLGLRQEFSNFFDSPLLYTIGAELPVTSAYNLKLSHSKNFRQPSLNDLFWVEGTTNLQPETALQYEASHQFNFKHQSLSFQLTGFFNDISQMIRWLPDQTSTWKPENVDEVKTYGLTTSISKEFKLMPIHFKTQLNYEFTKAIDARTQRQLTFTPQHSAFLNLDLQYKTFALNFTQTYTGKAFTRTDNAPNEILEDFWLSHLNLAYQPKQIDFFSVNIGFKNLFNQAYQTIENRPMPGHQFYVNTIINL</sequence>
<keyword evidence="3 8" id="KW-1134">Transmembrane beta strand</keyword>
<comment type="subcellular location">
    <subcellularLocation>
        <location evidence="1 8">Cell outer membrane</location>
        <topology evidence="1 8">Multi-pass membrane protein</topology>
    </subcellularLocation>
</comment>
<reference evidence="11 12" key="1">
    <citation type="submission" date="2016-11" db="EMBL/GenBank/DDBJ databases">
        <authorList>
            <person name="Jaros S."/>
            <person name="Januszkiewicz K."/>
            <person name="Wedrychowicz H."/>
        </authorList>
    </citation>
    <scope>NUCLEOTIDE SEQUENCE [LARGE SCALE GENOMIC DNA]</scope>
    <source>
        <strain evidence="11 12">DSM 25661</strain>
    </source>
</reference>
<dbReference type="Proteomes" id="UP000184462">
    <property type="component" value="Unassembled WGS sequence"/>
</dbReference>
<evidence type="ECO:0000256" key="1">
    <source>
        <dbReference type="ARBA" id="ARBA00004571"/>
    </source>
</evidence>
<evidence type="ECO:0000256" key="8">
    <source>
        <dbReference type="PROSITE-ProRule" id="PRU01360"/>
    </source>
</evidence>
<feature type="domain" description="TonB-dependent receptor plug" evidence="10">
    <location>
        <begin position="58"/>
        <end position="144"/>
    </location>
</feature>
<dbReference type="Gene3D" id="2.170.130.10">
    <property type="entry name" value="TonB-dependent receptor, plug domain"/>
    <property type="match status" value="1"/>
</dbReference>
<dbReference type="InterPro" id="IPR036942">
    <property type="entry name" value="Beta-barrel_TonB_sf"/>
</dbReference>
<dbReference type="RefSeq" id="WP_073193438.1">
    <property type="nucleotide sequence ID" value="NZ_FQTW01000008.1"/>
</dbReference>
<dbReference type="InterPro" id="IPR037066">
    <property type="entry name" value="Plug_dom_sf"/>
</dbReference>
<proteinExistence type="inferred from homology"/>
<evidence type="ECO:0000256" key="5">
    <source>
        <dbReference type="ARBA" id="ARBA00022729"/>
    </source>
</evidence>
<evidence type="ECO:0000313" key="12">
    <source>
        <dbReference type="Proteomes" id="UP000184462"/>
    </source>
</evidence>
<dbReference type="GO" id="GO:0044718">
    <property type="term" value="P:siderophore transmembrane transport"/>
    <property type="evidence" value="ECO:0007669"/>
    <property type="project" value="TreeGrafter"/>
</dbReference>
<name>A0A1M4XBH6_9FLAO</name>
<keyword evidence="7 8" id="KW-0998">Cell outer membrane</keyword>
<evidence type="ECO:0000256" key="7">
    <source>
        <dbReference type="ARBA" id="ARBA00023237"/>
    </source>
</evidence>
<dbReference type="PROSITE" id="PS52016">
    <property type="entry name" value="TONB_DEPENDENT_REC_3"/>
    <property type="match status" value="1"/>
</dbReference>
<accession>A0A1M4XBH6</accession>
<evidence type="ECO:0000256" key="6">
    <source>
        <dbReference type="ARBA" id="ARBA00023136"/>
    </source>
</evidence>
<dbReference type="PANTHER" id="PTHR30069:SF29">
    <property type="entry name" value="HEMOGLOBIN AND HEMOGLOBIN-HAPTOGLOBIN-BINDING PROTEIN 1-RELATED"/>
    <property type="match status" value="1"/>
</dbReference>
<keyword evidence="4 8" id="KW-0812">Transmembrane</keyword>
<dbReference type="SUPFAM" id="SSF56935">
    <property type="entry name" value="Porins"/>
    <property type="match status" value="1"/>
</dbReference>
<keyword evidence="6 8" id="KW-0472">Membrane</keyword>
<dbReference type="Pfam" id="PF07715">
    <property type="entry name" value="Plug"/>
    <property type="match status" value="1"/>
</dbReference>
<comment type="similarity">
    <text evidence="8">Belongs to the TonB-dependent receptor family.</text>
</comment>
<organism evidence="11 12">
    <name type="scientific">Psychroflexus salarius</name>
    <dbReference type="NCBI Taxonomy" id="1155689"/>
    <lineage>
        <taxon>Bacteria</taxon>
        <taxon>Pseudomonadati</taxon>
        <taxon>Bacteroidota</taxon>
        <taxon>Flavobacteriia</taxon>
        <taxon>Flavobacteriales</taxon>
        <taxon>Flavobacteriaceae</taxon>
        <taxon>Psychroflexus</taxon>
    </lineage>
</organism>
<protein>
    <submittedName>
        <fullName evidence="11">Iron complex outermembrane recepter protein</fullName>
    </submittedName>
</protein>
<dbReference type="InterPro" id="IPR012910">
    <property type="entry name" value="Plug_dom"/>
</dbReference>
<dbReference type="STRING" id="1155689.SAMN05444278_10859"/>
<dbReference type="GO" id="GO:0015344">
    <property type="term" value="F:siderophore uptake transmembrane transporter activity"/>
    <property type="evidence" value="ECO:0007669"/>
    <property type="project" value="TreeGrafter"/>
</dbReference>
<dbReference type="EMBL" id="FQTW01000008">
    <property type="protein sequence ID" value="SHE90791.1"/>
    <property type="molecule type" value="Genomic_DNA"/>
</dbReference>
<feature type="chain" id="PRO_5013222924" evidence="9">
    <location>
        <begin position="22"/>
        <end position="611"/>
    </location>
</feature>
<keyword evidence="12" id="KW-1185">Reference proteome</keyword>
<keyword evidence="5 9" id="KW-0732">Signal</keyword>